<organism evidence="6 7">
    <name type="scientific">Rhizopus delemar (strain RA 99-880 / ATCC MYA-4621 / FGSC 9543 / NRRL 43880)</name>
    <name type="common">Mucormycosis agent</name>
    <name type="synonym">Rhizopus arrhizus var. delemar</name>
    <dbReference type="NCBI Taxonomy" id="246409"/>
    <lineage>
        <taxon>Eukaryota</taxon>
        <taxon>Fungi</taxon>
        <taxon>Fungi incertae sedis</taxon>
        <taxon>Mucoromycota</taxon>
        <taxon>Mucoromycotina</taxon>
        <taxon>Mucoromycetes</taxon>
        <taxon>Mucorales</taxon>
        <taxon>Mucorineae</taxon>
        <taxon>Rhizopodaceae</taxon>
        <taxon>Rhizopus</taxon>
    </lineage>
</organism>
<evidence type="ECO:0000256" key="3">
    <source>
        <dbReference type="ARBA" id="ARBA00022801"/>
    </source>
</evidence>
<sequence>MSRHRAVRNLDVDGILEEDYYQSESENDFDESELTNEDLDLLDEGLEYIESVIGENNGILSSRQIKEALWYYYLNKEETLEWALDEISKAKALEEKKKLKEKAKKAFIRQSKDNSPPRNSSE</sequence>
<dbReference type="GO" id="GO:0006412">
    <property type="term" value="P:translation"/>
    <property type="evidence" value="ECO:0007669"/>
    <property type="project" value="UniProtKB-KW"/>
</dbReference>
<dbReference type="eggNOG" id="ENOG502SDHE">
    <property type="taxonomic scope" value="Eukaryota"/>
</dbReference>
<keyword evidence="3" id="KW-0378">Hydrolase</keyword>
<dbReference type="OMA" id="YIHAAIG"/>
<accession>I1BJI0</accession>
<evidence type="ECO:0000313" key="6">
    <source>
        <dbReference type="EMBL" id="EIE76360.1"/>
    </source>
</evidence>
<feature type="domain" description="HBS1-like protein N-terminal" evidence="5">
    <location>
        <begin position="18"/>
        <end position="91"/>
    </location>
</feature>
<dbReference type="Proteomes" id="UP000009138">
    <property type="component" value="Unassembled WGS sequence"/>
</dbReference>
<dbReference type="InParanoid" id="I1BJI0"/>
<dbReference type="AlphaFoldDB" id="I1BJI0"/>
<evidence type="ECO:0000256" key="2">
    <source>
        <dbReference type="ARBA" id="ARBA00022490"/>
    </source>
</evidence>
<dbReference type="VEuPathDB" id="FungiDB:RO3G_01064"/>
<dbReference type="GeneID" id="93608036"/>
<keyword evidence="4" id="KW-0648">Protein biosynthesis</keyword>
<dbReference type="InterPro" id="IPR015033">
    <property type="entry name" value="HBS1-like_N"/>
</dbReference>
<evidence type="ECO:0000256" key="4">
    <source>
        <dbReference type="ARBA" id="ARBA00022917"/>
    </source>
</evidence>
<dbReference type="STRING" id="246409.I1BJI0"/>
<dbReference type="EMBL" id="CH476732">
    <property type="protein sequence ID" value="EIE76360.1"/>
    <property type="molecule type" value="Genomic_DNA"/>
</dbReference>
<dbReference type="RefSeq" id="XP_067511756.1">
    <property type="nucleotide sequence ID" value="XM_067655655.1"/>
</dbReference>
<keyword evidence="7" id="KW-1185">Reference proteome</keyword>
<dbReference type="Pfam" id="PF08938">
    <property type="entry name" value="HBS1_N"/>
    <property type="match status" value="1"/>
</dbReference>
<gene>
    <name evidence="6" type="ORF">RO3G_01064</name>
</gene>
<evidence type="ECO:0000259" key="5">
    <source>
        <dbReference type="Pfam" id="PF08938"/>
    </source>
</evidence>
<evidence type="ECO:0000256" key="1">
    <source>
        <dbReference type="ARBA" id="ARBA00004496"/>
    </source>
</evidence>
<keyword evidence="2" id="KW-0963">Cytoplasm</keyword>
<dbReference type="GO" id="GO:0005737">
    <property type="term" value="C:cytoplasm"/>
    <property type="evidence" value="ECO:0007669"/>
    <property type="project" value="UniProtKB-SubCell"/>
</dbReference>
<comment type="subcellular location">
    <subcellularLocation>
        <location evidence="1">Cytoplasm</location>
    </subcellularLocation>
</comment>
<reference evidence="6 7" key="1">
    <citation type="journal article" date="2009" name="PLoS Genet.">
        <title>Genomic analysis of the basal lineage fungus Rhizopus oryzae reveals a whole-genome duplication.</title>
        <authorList>
            <person name="Ma L.-J."/>
            <person name="Ibrahim A.S."/>
            <person name="Skory C."/>
            <person name="Grabherr M.G."/>
            <person name="Burger G."/>
            <person name="Butler M."/>
            <person name="Elias M."/>
            <person name="Idnurm A."/>
            <person name="Lang B.F."/>
            <person name="Sone T."/>
            <person name="Abe A."/>
            <person name="Calvo S.E."/>
            <person name="Corrochano L.M."/>
            <person name="Engels R."/>
            <person name="Fu J."/>
            <person name="Hansberg W."/>
            <person name="Kim J.-M."/>
            <person name="Kodira C.D."/>
            <person name="Koehrsen M.J."/>
            <person name="Liu B."/>
            <person name="Miranda-Saavedra D."/>
            <person name="O'Leary S."/>
            <person name="Ortiz-Castellanos L."/>
            <person name="Poulter R."/>
            <person name="Rodriguez-Romero J."/>
            <person name="Ruiz-Herrera J."/>
            <person name="Shen Y.-Q."/>
            <person name="Zeng Q."/>
            <person name="Galagan J."/>
            <person name="Birren B.W."/>
            <person name="Cuomo C.A."/>
            <person name="Wickes B.L."/>
        </authorList>
    </citation>
    <scope>NUCLEOTIDE SEQUENCE [LARGE SCALE GENOMIC DNA]</scope>
    <source>
        <strain evidence="7">RA 99-880 / ATCC MYA-4621 / FGSC 9543 / NRRL 43880</strain>
    </source>
</reference>
<dbReference type="GO" id="GO:0016787">
    <property type="term" value="F:hydrolase activity"/>
    <property type="evidence" value="ECO:0007669"/>
    <property type="project" value="UniProtKB-KW"/>
</dbReference>
<dbReference type="OrthoDB" id="342024at2759"/>
<evidence type="ECO:0000313" key="7">
    <source>
        <dbReference type="Proteomes" id="UP000009138"/>
    </source>
</evidence>
<name>I1BJI0_RHIO9</name>
<protein>
    <recommendedName>
        <fullName evidence="5">HBS1-like protein N-terminal domain-containing protein</fullName>
    </recommendedName>
</protein>
<proteinExistence type="predicted"/>